<reference evidence="2" key="2">
    <citation type="submission" date="2023-06" db="EMBL/GenBank/DDBJ databases">
        <authorList>
            <consortium name="Lawrence Berkeley National Laboratory"/>
            <person name="Haridas S."/>
            <person name="Hensen N."/>
            <person name="Bonometti L."/>
            <person name="Westerberg I."/>
            <person name="Brannstrom I.O."/>
            <person name="Guillou S."/>
            <person name="Cros-Aarteil S."/>
            <person name="Calhoun S."/>
            <person name="Kuo A."/>
            <person name="Mondo S."/>
            <person name="Pangilinan J."/>
            <person name="Riley R."/>
            <person name="Labutti K."/>
            <person name="Andreopoulos B."/>
            <person name="Lipzen A."/>
            <person name="Chen C."/>
            <person name="Yanf M."/>
            <person name="Daum C."/>
            <person name="Ng V."/>
            <person name="Clum A."/>
            <person name="Steindorff A."/>
            <person name="Ohm R."/>
            <person name="Martin F."/>
            <person name="Silar P."/>
            <person name="Natvig D."/>
            <person name="Lalanne C."/>
            <person name="Gautier V."/>
            <person name="Ament-Velasquez S.L."/>
            <person name="Kruys A."/>
            <person name="Hutchinson M.I."/>
            <person name="Powell A.J."/>
            <person name="Barry K."/>
            <person name="Miller A.N."/>
            <person name="Grigoriev I.V."/>
            <person name="Debuchy R."/>
            <person name="Gladieux P."/>
            <person name="Thoren M.H."/>
            <person name="Johannesson H."/>
        </authorList>
    </citation>
    <scope>NUCLEOTIDE SEQUENCE</scope>
    <source>
        <strain evidence="2">CBS 314.62</strain>
    </source>
</reference>
<dbReference type="EMBL" id="JAULSO010000001">
    <property type="protein sequence ID" value="KAK3693101.1"/>
    <property type="molecule type" value="Genomic_DNA"/>
</dbReference>
<evidence type="ECO:0000313" key="2">
    <source>
        <dbReference type="EMBL" id="KAK3693101.1"/>
    </source>
</evidence>
<dbReference type="Gene3D" id="3.40.50.720">
    <property type="entry name" value="NAD(P)-binding Rossmann-like Domain"/>
    <property type="match status" value="1"/>
</dbReference>
<protein>
    <submittedName>
        <fullName evidence="2">Alcohol dehydrogenase</fullName>
    </submittedName>
</protein>
<accession>A0AAE1CFX2</accession>
<dbReference type="InterPro" id="IPR036291">
    <property type="entry name" value="NAD(P)-bd_dom_sf"/>
</dbReference>
<feature type="domain" description="Enoyl reductase (ER)" evidence="1">
    <location>
        <begin position="73"/>
        <end position="389"/>
    </location>
</feature>
<dbReference type="SUPFAM" id="SSF51735">
    <property type="entry name" value="NAD(P)-binding Rossmann-fold domains"/>
    <property type="match status" value="1"/>
</dbReference>
<evidence type="ECO:0000313" key="3">
    <source>
        <dbReference type="Proteomes" id="UP001270362"/>
    </source>
</evidence>
<keyword evidence="3" id="KW-1185">Reference proteome</keyword>
<dbReference type="PANTHER" id="PTHR11695">
    <property type="entry name" value="ALCOHOL DEHYDROGENASE RELATED"/>
    <property type="match status" value="1"/>
</dbReference>
<dbReference type="GO" id="GO:0016491">
    <property type="term" value="F:oxidoreductase activity"/>
    <property type="evidence" value="ECO:0007669"/>
    <property type="project" value="InterPro"/>
</dbReference>
<gene>
    <name evidence="2" type="ORF">B0T22DRAFT_448975</name>
</gene>
<dbReference type="Pfam" id="PF08240">
    <property type="entry name" value="ADH_N"/>
    <property type="match status" value="1"/>
</dbReference>
<name>A0AAE1CFX2_9PEZI</name>
<reference evidence="2" key="1">
    <citation type="journal article" date="2023" name="Mol. Phylogenet. Evol.">
        <title>Genome-scale phylogeny and comparative genomics of the fungal order Sordariales.</title>
        <authorList>
            <person name="Hensen N."/>
            <person name="Bonometti L."/>
            <person name="Westerberg I."/>
            <person name="Brannstrom I.O."/>
            <person name="Guillou S."/>
            <person name="Cros-Aarteil S."/>
            <person name="Calhoun S."/>
            <person name="Haridas S."/>
            <person name="Kuo A."/>
            <person name="Mondo S."/>
            <person name="Pangilinan J."/>
            <person name="Riley R."/>
            <person name="LaButti K."/>
            <person name="Andreopoulos B."/>
            <person name="Lipzen A."/>
            <person name="Chen C."/>
            <person name="Yan M."/>
            <person name="Daum C."/>
            <person name="Ng V."/>
            <person name="Clum A."/>
            <person name="Steindorff A."/>
            <person name="Ohm R.A."/>
            <person name="Martin F."/>
            <person name="Silar P."/>
            <person name="Natvig D.O."/>
            <person name="Lalanne C."/>
            <person name="Gautier V."/>
            <person name="Ament-Velasquez S.L."/>
            <person name="Kruys A."/>
            <person name="Hutchinson M.I."/>
            <person name="Powell A.J."/>
            <person name="Barry K."/>
            <person name="Miller A.N."/>
            <person name="Grigoriev I.V."/>
            <person name="Debuchy R."/>
            <person name="Gladieux P."/>
            <person name="Hiltunen Thoren M."/>
            <person name="Johannesson H."/>
        </authorList>
    </citation>
    <scope>NUCLEOTIDE SEQUENCE</scope>
    <source>
        <strain evidence="2">CBS 314.62</strain>
    </source>
</reference>
<proteinExistence type="predicted"/>
<dbReference type="AlphaFoldDB" id="A0AAE1CFX2"/>
<comment type="caution">
    <text evidence="2">The sequence shown here is derived from an EMBL/GenBank/DDBJ whole genome shotgun (WGS) entry which is preliminary data.</text>
</comment>
<dbReference type="Gene3D" id="3.90.180.10">
    <property type="entry name" value="Medium-chain alcohol dehydrogenases, catalytic domain"/>
    <property type="match status" value="1"/>
</dbReference>
<dbReference type="InterPro" id="IPR011032">
    <property type="entry name" value="GroES-like_sf"/>
</dbReference>
<dbReference type="SMART" id="SM00829">
    <property type="entry name" value="PKS_ER"/>
    <property type="match status" value="1"/>
</dbReference>
<dbReference type="InterPro" id="IPR050700">
    <property type="entry name" value="YIM1/Zinc_Alcohol_DH_Fams"/>
</dbReference>
<dbReference type="Proteomes" id="UP001270362">
    <property type="component" value="Unassembled WGS sequence"/>
</dbReference>
<sequence>MSCQASDLALTTGIKTLVINSHSRDVHIDCLALVERLRPSIHPSICLSQSHHPSKHPSTATMAVRAWTYTHGGYPKALHLITLPADTTPLKPTEILVQAKAASINPVDAQLMGFPLWPYLPSSVIPANKGVGEDFSGVVLDAGKATPFKKGDEVLGLGPFLPGGTLQETIRLDTKLSVIVKKPADWSWEQAAALPLVWVTAQTTIDLVAPYVKNNKVAILGGSSSCGMYAVYIAKQRGWDVAATCSPPKTDFVRSMGADTTIDYTTPGFAKQVKAFAPDAVIDMVGGTDCLGLAKRYVTVVGDKTNRMSMGGRNIYFWNPQMLFRALAGRLGVGKSYTCVNLEFRPEFLEAILSLPKDKIVIDSTFGFDQVKDAFDRLNTGKTKGKVVVSIGSRP</sequence>
<dbReference type="Pfam" id="PF13602">
    <property type="entry name" value="ADH_zinc_N_2"/>
    <property type="match status" value="1"/>
</dbReference>
<dbReference type="SUPFAM" id="SSF50129">
    <property type="entry name" value="GroES-like"/>
    <property type="match status" value="1"/>
</dbReference>
<dbReference type="InterPro" id="IPR020843">
    <property type="entry name" value="ER"/>
</dbReference>
<dbReference type="InterPro" id="IPR013154">
    <property type="entry name" value="ADH-like_N"/>
</dbReference>
<dbReference type="PANTHER" id="PTHR11695:SF648">
    <property type="entry name" value="ZINC-BINDING OXIDOREDUCTASE"/>
    <property type="match status" value="1"/>
</dbReference>
<evidence type="ECO:0000259" key="1">
    <source>
        <dbReference type="SMART" id="SM00829"/>
    </source>
</evidence>
<dbReference type="CDD" id="cd08267">
    <property type="entry name" value="MDR1"/>
    <property type="match status" value="1"/>
</dbReference>
<organism evidence="2 3">
    <name type="scientific">Podospora appendiculata</name>
    <dbReference type="NCBI Taxonomy" id="314037"/>
    <lineage>
        <taxon>Eukaryota</taxon>
        <taxon>Fungi</taxon>
        <taxon>Dikarya</taxon>
        <taxon>Ascomycota</taxon>
        <taxon>Pezizomycotina</taxon>
        <taxon>Sordariomycetes</taxon>
        <taxon>Sordariomycetidae</taxon>
        <taxon>Sordariales</taxon>
        <taxon>Podosporaceae</taxon>
        <taxon>Podospora</taxon>
    </lineage>
</organism>